<evidence type="ECO:0000313" key="2">
    <source>
        <dbReference type="EMBL" id="JAD84469.1"/>
    </source>
</evidence>
<reference evidence="2" key="1">
    <citation type="submission" date="2014-09" db="EMBL/GenBank/DDBJ databases">
        <authorList>
            <person name="Magalhaes I.L.F."/>
            <person name="Oliveira U."/>
            <person name="Santos F.R."/>
            <person name="Vidigal T.H.D.A."/>
            <person name="Brescovit A.D."/>
            <person name="Santos A.J."/>
        </authorList>
    </citation>
    <scope>NUCLEOTIDE SEQUENCE</scope>
    <source>
        <tissue evidence="2">Shoot tissue taken approximately 20 cm above the soil surface</tissue>
    </source>
</reference>
<accession>A0A0A9D779</accession>
<evidence type="ECO:0000256" key="1">
    <source>
        <dbReference type="SAM" id="Phobius"/>
    </source>
</evidence>
<sequence>MYIVRDDSVDIHLHGLGIFGCIPSYLFWAIHVKVLPKLKYFIGPYIWCHHSCCDFFFT</sequence>
<protein>
    <submittedName>
        <fullName evidence="2">Uncharacterized protein</fullName>
    </submittedName>
</protein>
<keyword evidence="1" id="KW-1133">Transmembrane helix</keyword>
<organism evidence="2">
    <name type="scientific">Arundo donax</name>
    <name type="common">Giant reed</name>
    <name type="synonym">Donax arundinaceus</name>
    <dbReference type="NCBI Taxonomy" id="35708"/>
    <lineage>
        <taxon>Eukaryota</taxon>
        <taxon>Viridiplantae</taxon>
        <taxon>Streptophyta</taxon>
        <taxon>Embryophyta</taxon>
        <taxon>Tracheophyta</taxon>
        <taxon>Spermatophyta</taxon>
        <taxon>Magnoliopsida</taxon>
        <taxon>Liliopsida</taxon>
        <taxon>Poales</taxon>
        <taxon>Poaceae</taxon>
        <taxon>PACMAD clade</taxon>
        <taxon>Arundinoideae</taxon>
        <taxon>Arundineae</taxon>
        <taxon>Arundo</taxon>
    </lineage>
</organism>
<dbReference type="PROSITE" id="PS51257">
    <property type="entry name" value="PROKAR_LIPOPROTEIN"/>
    <property type="match status" value="1"/>
</dbReference>
<proteinExistence type="predicted"/>
<feature type="transmembrane region" description="Helical" evidence="1">
    <location>
        <begin position="12"/>
        <end position="30"/>
    </location>
</feature>
<dbReference type="EMBL" id="GBRH01213426">
    <property type="protein sequence ID" value="JAD84469.1"/>
    <property type="molecule type" value="Transcribed_RNA"/>
</dbReference>
<keyword evidence="1" id="KW-0812">Transmembrane</keyword>
<keyword evidence="1" id="KW-0472">Membrane</keyword>
<dbReference type="AlphaFoldDB" id="A0A0A9D779"/>
<name>A0A0A9D779_ARUDO</name>
<reference evidence="2" key="2">
    <citation type="journal article" date="2015" name="Data Brief">
        <title>Shoot transcriptome of the giant reed, Arundo donax.</title>
        <authorList>
            <person name="Barrero R.A."/>
            <person name="Guerrero F.D."/>
            <person name="Moolhuijzen P."/>
            <person name="Goolsby J.A."/>
            <person name="Tidwell J."/>
            <person name="Bellgard S.E."/>
            <person name="Bellgard M.I."/>
        </authorList>
    </citation>
    <scope>NUCLEOTIDE SEQUENCE</scope>
    <source>
        <tissue evidence="2">Shoot tissue taken approximately 20 cm above the soil surface</tissue>
    </source>
</reference>